<keyword evidence="6 9" id="KW-1133">Transmembrane helix</keyword>
<dbReference type="PANTHER" id="PTHR33908">
    <property type="entry name" value="MANNOSYLTRANSFERASE YKCB-RELATED"/>
    <property type="match status" value="1"/>
</dbReference>
<feature type="transmembrane region" description="Helical" evidence="9">
    <location>
        <begin position="30"/>
        <end position="51"/>
    </location>
</feature>
<feature type="transmembrane region" description="Helical" evidence="9">
    <location>
        <begin position="419"/>
        <end position="440"/>
    </location>
</feature>
<evidence type="ECO:0000256" key="9">
    <source>
        <dbReference type="SAM" id="Phobius"/>
    </source>
</evidence>
<evidence type="ECO:0000313" key="12">
    <source>
        <dbReference type="Proteomes" id="UP001597295"/>
    </source>
</evidence>
<gene>
    <name evidence="11" type="ORF">ACFSM5_18240</name>
</gene>
<sequence length="579" mass="62133">MRDTPRQPAPRRPAPRRDEGERDFGPLGWFGPWAGLIALCLVLFTAGMTSLPPFDRDEARFAQASRQMVETGDWVHIRLQDEPRNKKPIGIYWAQASVASAVEKVTGQPAAIWAYRIPSVLAGIASVLLLFWGLRKETGDRPAFLAASLLGGSLLVGVEAHLAKTDAMQLACTVAAAMALLRLYRHREYPAPSWTMWLFWVALGAGILVKGPVVPMVAGLTLLALWWADRKGEGSAWMKALKPLSGLPVLILIVAPWTMAIIAGSSADAPAGSGSFFEDAIKGDLLPKLIGGQEGHGQPPGYYLALAMVLFFPGSLVLIPALVQGWKDRAEPLVRFALAWAIPTWVVFEIIPTKLPHYVLPAFPALAMLVTSLVVGEEAERALRRWWGRLGILLWALVALALAGAAVCLSIWLDKRLDPLALAPALILVGAGGWVVWAALKGEARQALMAAIATGGVAFTLIYSTVLPRLDAFWLSRGAAQTLATVAPNATALGAVGYAEPSLVFQTRTDILLGNATEGAALLKRMPGAVVLVADREQAKMDAALKAAEVETQVIGSISGFNYSKGRPVTLTLIRRKLS</sequence>
<evidence type="ECO:0000256" key="3">
    <source>
        <dbReference type="ARBA" id="ARBA00022676"/>
    </source>
</evidence>
<dbReference type="InterPro" id="IPR038731">
    <property type="entry name" value="RgtA/B/C-like"/>
</dbReference>
<comment type="subcellular location">
    <subcellularLocation>
        <location evidence="1">Cell membrane</location>
        <topology evidence="1">Multi-pass membrane protein</topology>
    </subcellularLocation>
</comment>
<feature type="transmembrane region" description="Helical" evidence="9">
    <location>
        <begin position="167"/>
        <end position="185"/>
    </location>
</feature>
<keyword evidence="7 9" id="KW-0472">Membrane</keyword>
<reference evidence="12" key="1">
    <citation type="journal article" date="2019" name="Int. J. Syst. Evol. Microbiol.">
        <title>The Global Catalogue of Microorganisms (GCM) 10K type strain sequencing project: providing services to taxonomists for standard genome sequencing and annotation.</title>
        <authorList>
            <consortium name="The Broad Institute Genomics Platform"/>
            <consortium name="The Broad Institute Genome Sequencing Center for Infectious Disease"/>
            <person name="Wu L."/>
            <person name="Ma J."/>
        </authorList>
    </citation>
    <scope>NUCLEOTIDE SEQUENCE [LARGE SCALE GENOMIC DNA]</scope>
    <source>
        <strain evidence="12">CGMCC 1.19062</strain>
    </source>
</reference>
<evidence type="ECO:0000256" key="7">
    <source>
        <dbReference type="ARBA" id="ARBA00023136"/>
    </source>
</evidence>
<evidence type="ECO:0000256" key="4">
    <source>
        <dbReference type="ARBA" id="ARBA00022679"/>
    </source>
</evidence>
<keyword evidence="3 11" id="KW-0328">Glycosyltransferase</keyword>
<feature type="transmembrane region" description="Helical" evidence="9">
    <location>
        <begin position="357"/>
        <end position="375"/>
    </location>
</feature>
<feature type="transmembrane region" description="Helical" evidence="9">
    <location>
        <begin position="197"/>
        <end position="226"/>
    </location>
</feature>
<feature type="transmembrane region" description="Helical" evidence="9">
    <location>
        <begin position="302"/>
        <end position="321"/>
    </location>
</feature>
<dbReference type="EC" id="2.4.-.-" evidence="11"/>
<evidence type="ECO:0000256" key="1">
    <source>
        <dbReference type="ARBA" id="ARBA00004651"/>
    </source>
</evidence>
<comment type="caution">
    <text evidence="11">The sequence shown here is derived from an EMBL/GenBank/DDBJ whole genome shotgun (WGS) entry which is preliminary data.</text>
</comment>
<dbReference type="PANTHER" id="PTHR33908:SF3">
    <property type="entry name" value="UNDECAPRENYL PHOSPHATE-ALPHA-4-AMINO-4-DEOXY-L-ARABINOSE ARABINOSYL TRANSFERASE"/>
    <property type="match status" value="1"/>
</dbReference>
<accession>A0ABW5DUN4</accession>
<feature type="domain" description="Glycosyltransferase RgtA/B/C/D-like" evidence="10">
    <location>
        <begin position="87"/>
        <end position="257"/>
    </location>
</feature>
<dbReference type="Proteomes" id="UP001597295">
    <property type="component" value="Unassembled WGS sequence"/>
</dbReference>
<feature type="transmembrane region" description="Helical" evidence="9">
    <location>
        <begin position="247"/>
        <end position="267"/>
    </location>
</feature>
<keyword evidence="5 9" id="KW-0812">Transmembrane</keyword>
<evidence type="ECO:0000256" key="6">
    <source>
        <dbReference type="ARBA" id="ARBA00022989"/>
    </source>
</evidence>
<evidence type="ECO:0000313" key="11">
    <source>
        <dbReference type="EMBL" id="MFD2264852.1"/>
    </source>
</evidence>
<dbReference type="RefSeq" id="WP_379877987.1">
    <property type="nucleotide sequence ID" value="NZ_JBHUIP010000014.1"/>
</dbReference>
<dbReference type="Pfam" id="PF13231">
    <property type="entry name" value="PMT_2"/>
    <property type="match status" value="1"/>
</dbReference>
<keyword evidence="2" id="KW-1003">Cell membrane</keyword>
<feature type="transmembrane region" description="Helical" evidence="9">
    <location>
        <begin position="333"/>
        <end position="351"/>
    </location>
</feature>
<evidence type="ECO:0000256" key="5">
    <source>
        <dbReference type="ARBA" id="ARBA00022692"/>
    </source>
</evidence>
<proteinExistence type="predicted"/>
<feature type="transmembrane region" description="Helical" evidence="9">
    <location>
        <begin position="447"/>
        <end position="467"/>
    </location>
</feature>
<evidence type="ECO:0000256" key="2">
    <source>
        <dbReference type="ARBA" id="ARBA00022475"/>
    </source>
</evidence>
<keyword evidence="4 11" id="KW-0808">Transferase</keyword>
<dbReference type="GO" id="GO:0016757">
    <property type="term" value="F:glycosyltransferase activity"/>
    <property type="evidence" value="ECO:0007669"/>
    <property type="project" value="UniProtKB-KW"/>
</dbReference>
<feature type="transmembrane region" description="Helical" evidence="9">
    <location>
        <begin position="143"/>
        <end position="160"/>
    </location>
</feature>
<feature type="transmembrane region" description="Helical" evidence="9">
    <location>
        <begin position="387"/>
        <end position="413"/>
    </location>
</feature>
<feature type="transmembrane region" description="Helical" evidence="9">
    <location>
        <begin position="113"/>
        <end position="131"/>
    </location>
</feature>
<dbReference type="EMBL" id="JBHUIP010000014">
    <property type="protein sequence ID" value="MFD2264852.1"/>
    <property type="molecule type" value="Genomic_DNA"/>
</dbReference>
<keyword evidence="12" id="KW-1185">Reference proteome</keyword>
<dbReference type="InterPro" id="IPR050297">
    <property type="entry name" value="LipidA_mod_glycosyltrf_83"/>
</dbReference>
<name>A0ABW5DUN4_9PROT</name>
<evidence type="ECO:0000256" key="8">
    <source>
        <dbReference type="SAM" id="MobiDB-lite"/>
    </source>
</evidence>
<evidence type="ECO:0000259" key="10">
    <source>
        <dbReference type="Pfam" id="PF13231"/>
    </source>
</evidence>
<feature type="region of interest" description="Disordered" evidence="8">
    <location>
        <begin position="1"/>
        <end position="23"/>
    </location>
</feature>
<organism evidence="11 12">
    <name type="scientific">Lacibacterium aquatile</name>
    <dbReference type="NCBI Taxonomy" id="1168082"/>
    <lineage>
        <taxon>Bacteria</taxon>
        <taxon>Pseudomonadati</taxon>
        <taxon>Pseudomonadota</taxon>
        <taxon>Alphaproteobacteria</taxon>
        <taxon>Rhodospirillales</taxon>
        <taxon>Rhodospirillaceae</taxon>
    </lineage>
</organism>
<protein>
    <submittedName>
        <fullName evidence="11">ArnT family glycosyltransferase</fullName>
        <ecNumber evidence="11">2.4.-.-</ecNumber>
    </submittedName>
</protein>